<feature type="transmembrane region" description="Helical" evidence="6">
    <location>
        <begin position="308"/>
        <end position="327"/>
    </location>
</feature>
<organism evidence="8 9">
    <name type="scientific">Aspergillus arachidicola</name>
    <dbReference type="NCBI Taxonomy" id="656916"/>
    <lineage>
        <taxon>Eukaryota</taxon>
        <taxon>Fungi</taxon>
        <taxon>Dikarya</taxon>
        <taxon>Ascomycota</taxon>
        <taxon>Pezizomycotina</taxon>
        <taxon>Eurotiomycetes</taxon>
        <taxon>Eurotiomycetidae</taxon>
        <taxon>Eurotiales</taxon>
        <taxon>Aspergillaceae</taxon>
        <taxon>Aspergillus</taxon>
        <taxon>Aspergillus subgen. Circumdati</taxon>
    </lineage>
</organism>
<dbReference type="InterPro" id="IPR036259">
    <property type="entry name" value="MFS_trans_sf"/>
</dbReference>
<feature type="transmembrane region" description="Helical" evidence="6">
    <location>
        <begin position="356"/>
        <end position="374"/>
    </location>
</feature>
<feature type="transmembrane region" description="Helical" evidence="6">
    <location>
        <begin position="114"/>
        <end position="133"/>
    </location>
</feature>
<dbReference type="AlphaFoldDB" id="A0A2G7FQA3"/>
<dbReference type="Gene3D" id="1.20.1720.10">
    <property type="entry name" value="Multidrug resistance protein D"/>
    <property type="match status" value="1"/>
</dbReference>
<comment type="caution">
    <text evidence="8">The sequence shown here is derived from an EMBL/GenBank/DDBJ whole genome shotgun (WGS) entry which is preliminary data.</text>
</comment>
<sequence>MAPEVASSQDEQRPNERDNDPKQEHLSTGASLEDQSNKAKAPKNSALIIFCISCITFIICYLGGLVTVSVPAISKDLSLDPGVELWPVSMYALATGCTLLILGAVSDAVGSRPIFLIGCFLQSIFCMACGLSATGTQIILFRVISGLASSLCLLSAMSLICEHFPAGKLCNLAFPFMGGGQPVGSGVDILCGGVIADSAGRRWGFYSAAIANTFAFLLSWWQFPAVKPETFPGICWCLVLIGSGQSLLVLPWACFLMLHCDINKAHEAPTITCYSLSGALLIFFILWQSFQERRNKPTLIRNSLWKNAAFTCICVTVFMIWDAFNAFKQAINFFFQNVQHHALTTGFVLHRCRADAILNITTLISCFSPLIMALVNPAWVYWHCAFVAICLNSIAADSLFTVFNILIAGVFPAETQGLAAGVFNTVSQIGKSFGLAIVALISNQVTDQQSQFEGKRSPEALMVGYRAAFWTLFGMNVASLVVSLFGLRKVGNIGKKKTQ</sequence>
<dbReference type="PANTHER" id="PTHR42718:SF10">
    <property type="entry name" value="TRANSPORTER, PUTATIVE (AFU_ORTHOLOGUE AFUA_8G06760)-RELATED"/>
    <property type="match status" value="1"/>
</dbReference>
<name>A0A2G7FQA3_9EURO</name>
<dbReference type="GO" id="GO:0022857">
    <property type="term" value="F:transmembrane transporter activity"/>
    <property type="evidence" value="ECO:0007669"/>
    <property type="project" value="InterPro"/>
</dbReference>
<dbReference type="GO" id="GO:0016020">
    <property type="term" value="C:membrane"/>
    <property type="evidence" value="ECO:0007669"/>
    <property type="project" value="UniProtKB-SubCell"/>
</dbReference>
<dbReference type="Gene3D" id="1.20.1250.20">
    <property type="entry name" value="MFS general substrate transporter like domains"/>
    <property type="match status" value="1"/>
</dbReference>
<evidence type="ECO:0000313" key="9">
    <source>
        <dbReference type="Proteomes" id="UP000231358"/>
    </source>
</evidence>
<evidence type="ECO:0000256" key="1">
    <source>
        <dbReference type="ARBA" id="ARBA00004141"/>
    </source>
</evidence>
<evidence type="ECO:0000256" key="2">
    <source>
        <dbReference type="ARBA" id="ARBA00022692"/>
    </source>
</evidence>
<dbReference type="PROSITE" id="PS50850">
    <property type="entry name" value="MFS"/>
    <property type="match status" value="1"/>
</dbReference>
<dbReference type="PANTHER" id="PTHR42718">
    <property type="entry name" value="MAJOR FACILITATOR SUPERFAMILY MULTIDRUG TRANSPORTER MFSC"/>
    <property type="match status" value="1"/>
</dbReference>
<dbReference type="InterPro" id="IPR020846">
    <property type="entry name" value="MFS_dom"/>
</dbReference>
<keyword evidence="4 6" id="KW-0472">Membrane</keyword>
<feature type="transmembrane region" description="Helical" evidence="6">
    <location>
        <begin position="85"/>
        <end position="105"/>
    </location>
</feature>
<feature type="domain" description="Major facilitator superfamily (MFS) profile" evidence="7">
    <location>
        <begin position="48"/>
        <end position="491"/>
    </location>
</feature>
<dbReference type="Proteomes" id="UP000231358">
    <property type="component" value="Unassembled WGS sequence"/>
</dbReference>
<feature type="region of interest" description="Disordered" evidence="5">
    <location>
        <begin position="1"/>
        <end position="37"/>
    </location>
</feature>
<feature type="transmembrane region" description="Helical" evidence="6">
    <location>
        <begin position="270"/>
        <end position="288"/>
    </location>
</feature>
<evidence type="ECO:0000259" key="7">
    <source>
        <dbReference type="PROSITE" id="PS50850"/>
    </source>
</evidence>
<comment type="subcellular location">
    <subcellularLocation>
        <location evidence="1">Membrane</location>
        <topology evidence="1">Multi-pass membrane protein</topology>
    </subcellularLocation>
</comment>
<dbReference type="EMBL" id="NEXV01000490">
    <property type="protein sequence ID" value="PIG82820.1"/>
    <property type="molecule type" value="Genomic_DNA"/>
</dbReference>
<keyword evidence="2 6" id="KW-0812">Transmembrane</keyword>
<feature type="transmembrane region" description="Helical" evidence="6">
    <location>
        <begin position="418"/>
        <end position="441"/>
    </location>
</feature>
<dbReference type="InterPro" id="IPR011701">
    <property type="entry name" value="MFS"/>
</dbReference>
<evidence type="ECO:0000256" key="3">
    <source>
        <dbReference type="ARBA" id="ARBA00022989"/>
    </source>
</evidence>
<proteinExistence type="predicted"/>
<evidence type="ECO:0000256" key="4">
    <source>
        <dbReference type="ARBA" id="ARBA00023136"/>
    </source>
</evidence>
<dbReference type="PROSITE" id="PS00216">
    <property type="entry name" value="SUGAR_TRANSPORT_1"/>
    <property type="match status" value="1"/>
</dbReference>
<evidence type="ECO:0000313" key="8">
    <source>
        <dbReference type="EMBL" id="PIG82820.1"/>
    </source>
</evidence>
<feature type="transmembrane region" description="Helical" evidence="6">
    <location>
        <begin position="233"/>
        <end position="258"/>
    </location>
</feature>
<dbReference type="SUPFAM" id="SSF103473">
    <property type="entry name" value="MFS general substrate transporter"/>
    <property type="match status" value="1"/>
</dbReference>
<keyword evidence="3 6" id="KW-1133">Transmembrane helix</keyword>
<gene>
    <name evidence="8" type="ORF">AARAC_003149</name>
</gene>
<keyword evidence="9" id="KW-1185">Reference proteome</keyword>
<protein>
    <recommendedName>
        <fullName evidence="7">Major facilitator superfamily (MFS) profile domain-containing protein</fullName>
    </recommendedName>
</protein>
<dbReference type="Pfam" id="PF07690">
    <property type="entry name" value="MFS_1"/>
    <property type="match status" value="1"/>
</dbReference>
<feature type="transmembrane region" description="Helical" evidence="6">
    <location>
        <begin position="139"/>
        <end position="161"/>
    </location>
</feature>
<accession>A0A2G7FQA3</accession>
<feature type="transmembrane region" description="Helical" evidence="6">
    <location>
        <begin position="46"/>
        <end position="73"/>
    </location>
</feature>
<evidence type="ECO:0000256" key="5">
    <source>
        <dbReference type="SAM" id="MobiDB-lite"/>
    </source>
</evidence>
<feature type="compositionally biased region" description="Basic and acidic residues" evidence="5">
    <location>
        <begin position="10"/>
        <end position="25"/>
    </location>
</feature>
<feature type="transmembrane region" description="Helical" evidence="6">
    <location>
        <begin position="203"/>
        <end position="221"/>
    </location>
</feature>
<reference evidence="8 9" key="1">
    <citation type="submission" date="2017-05" db="EMBL/GenBank/DDBJ databases">
        <title>Genome sequence for an aflatoxigenic pathogen of Argentinian peanut, Aspergillus arachidicola.</title>
        <authorList>
            <person name="Moore G."/>
            <person name="Beltz S.B."/>
            <person name="Mack B.M."/>
        </authorList>
    </citation>
    <scope>NUCLEOTIDE SEQUENCE [LARGE SCALE GENOMIC DNA]</scope>
    <source>
        <strain evidence="8 9">CBS 117610</strain>
    </source>
</reference>
<feature type="transmembrane region" description="Helical" evidence="6">
    <location>
        <begin position="467"/>
        <end position="487"/>
    </location>
</feature>
<evidence type="ECO:0000256" key="6">
    <source>
        <dbReference type="SAM" id="Phobius"/>
    </source>
</evidence>
<feature type="transmembrane region" description="Helical" evidence="6">
    <location>
        <begin position="380"/>
        <end position="406"/>
    </location>
</feature>
<dbReference type="InterPro" id="IPR005829">
    <property type="entry name" value="Sugar_transporter_CS"/>
</dbReference>